<dbReference type="HOGENOM" id="CLU_1812007_0_0_7"/>
<gene>
    <name evidence="2" type="ORF">A11Q_1439</name>
</gene>
<dbReference type="KEGG" id="bex:A11Q_1439"/>
<keyword evidence="3" id="KW-1185">Reference proteome</keyword>
<accession>M4VB04</accession>
<sequence>MKHFLAFICLLSTSLSAQAQLQSFKKQDALQVVLKSPQVLSIITPKTADIASSHNSTYNSMYSSVISSGGILNQKFIVRLGVENQDREHKMRSCYNDIHVDSIVKAIKNSKGELVTKNELVIKKISNKVCKNSLALAAGVQQ</sequence>
<protein>
    <submittedName>
        <fullName evidence="2">Uncharacterized protein</fullName>
    </submittedName>
</protein>
<dbReference type="AlphaFoldDB" id="M4VB04"/>
<name>M4VB04_9BACT</name>
<keyword evidence="1" id="KW-0732">Signal</keyword>
<reference evidence="2 3" key="1">
    <citation type="journal article" date="2013" name="ISME J.">
        <title>By their genes ye shall know them: genomic signatures of predatory bacteria.</title>
        <authorList>
            <person name="Pasternak Z."/>
            <person name="Pietrokovski S."/>
            <person name="Rotem O."/>
            <person name="Gophna U."/>
            <person name="Lurie-Weinberger M.N."/>
            <person name="Jurkevitch E."/>
        </authorList>
    </citation>
    <scope>NUCLEOTIDE SEQUENCE [LARGE SCALE GENOMIC DNA]</scope>
    <source>
        <strain evidence="2 3">JSS</strain>
    </source>
</reference>
<dbReference type="Proteomes" id="UP000012040">
    <property type="component" value="Chromosome"/>
</dbReference>
<dbReference type="STRING" id="1184267.A11Q_1439"/>
<feature type="signal peptide" evidence="1">
    <location>
        <begin position="1"/>
        <end position="19"/>
    </location>
</feature>
<evidence type="ECO:0000313" key="3">
    <source>
        <dbReference type="Proteomes" id="UP000012040"/>
    </source>
</evidence>
<proteinExistence type="predicted"/>
<evidence type="ECO:0000313" key="2">
    <source>
        <dbReference type="EMBL" id="AGH95655.1"/>
    </source>
</evidence>
<evidence type="ECO:0000256" key="1">
    <source>
        <dbReference type="SAM" id="SignalP"/>
    </source>
</evidence>
<dbReference type="PATRIC" id="fig|1184267.3.peg.1458"/>
<organism evidence="2 3">
    <name type="scientific">Pseudobdellovibrio exovorus JSS</name>
    <dbReference type="NCBI Taxonomy" id="1184267"/>
    <lineage>
        <taxon>Bacteria</taxon>
        <taxon>Pseudomonadati</taxon>
        <taxon>Bdellovibrionota</taxon>
        <taxon>Bdellovibrionia</taxon>
        <taxon>Bdellovibrionales</taxon>
        <taxon>Pseudobdellovibrionaceae</taxon>
        <taxon>Pseudobdellovibrio</taxon>
    </lineage>
</organism>
<dbReference type="EMBL" id="CP003537">
    <property type="protein sequence ID" value="AGH95655.1"/>
    <property type="molecule type" value="Genomic_DNA"/>
</dbReference>
<dbReference type="RefSeq" id="WP_015470145.1">
    <property type="nucleotide sequence ID" value="NC_020813.1"/>
</dbReference>
<feature type="chain" id="PRO_5004060085" evidence="1">
    <location>
        <begin position="20"/>
        <end position="142"/>
    </location>
</feature>